<reference evidence="7 8" key="1">
    <citation type="submission" date="2015-12" db="EMBL/GenBank/DDBJ databases">
        <title>Draft genome sequence of Moniliophthora roreri, the causal agent of frosty pod rot of cacao.</title>
        <authorList>
            <person name="Aime M.C."/>
            <person name="Diaz-Valderrama J.R."/>
            <person name="Kijpornyongpan T."/>
            <person name="Phillips-Mora W."/>
        </authorList>
    </citation>
    <scope>NUCLEOTIDE SEQUENCE [LARGE SCALE GENOMIC DNA]</scope>
    <source>
        <strain evidence="7 8">MCA 2952</strain>
    </source>
</reference>
<evidence type="ECO:0000256" key="4">
    <source>
        <dbReference type="ARBA" id="ARBA00022842"/>
    </source>
</evidence>
<dbReference type="SUPFAM" id="SSF48576">
    <property type="entry name" value="Terpenoid synthases"/>
    <property type="match status" value="1"/>
</dbReference>
<evidence type="ECO:0000256" key="1">
    <source>
        <dbReference type="ARBA" id="ARBA00001946"/>
    </source>
</evidence>
<keyword evidence="3 6" id="KW-0479">Metal-binding</keyword>
<sequence length="349" mass="39613">MTIRPRQFLLPDLLAICPLQGSTNPHYEEARGESSAWINSYDVFSDRKRAYFVQGCNELLVAHTYPYAGYEQFRTCCDFVNLLFVVDEVSDEQNGKDARATGLVFLDALRDPEYNDSSKLSQITKDFRARYLKKAGPIACERFFRHCEEYINAVSTEAELRERGEVLNVDAFIDLRRDNSAIRLCFDLFEYALGIGLPEDVVQEPTFQQMYWAAADMVCWANDVYSYNMEQAKGIGGNNIVTVLMKNRGMSLQTASDYVGDYCQVLVDRYLSAVESLPSYGSADLDEAVARYAEACGHWMKGNLDWSFETIRYFGAAHLEIKRTRIVTLSRPSDPDDFGFDSDSGCDSD</sequence>
<dbReference type="GO" id="GO:0010333">
    <property type="term" value="F:terpene synthase activity"/>
    <property type="evidence" value="ECO:0007669"/>
    <property type="project" value="InterPro"/>
</dbReference>
<evidence type="ECO:0000256" key="2">
    <source>
        <dbReference type="ARBA" id="ARBA00006333"/>
    </source>
</evidence>
<dbReference type="eggNOG" id="ENOG502SJ7W">
    <property type="taxonomic scope" value="Eukaryota"/>
</dbReference>
<proteinExistence type="inferred from homology"/>
<comment type="similarity">
    <text evidence="2 6">Belongs to the terpene synthase family.</text>
</comment>
<evidence type="ECO:0000256" key="6">
    <source>
        <dbReference type="RuleBase" id="RU366034"/>
    </source>
</evidence>
<protein>
    <recommendedName>
        <fullName evidence="6">Terpene synthase</fullName>
        <ecNumber evidence="6">4.2.3.-</ecNumber>
    </recommendedName>
</protein>
<comment type="caution">
    <text evidence="7">The sequence shown here is derived from an EMBL/GenBank/DDBJ whole genome shotgun (WGS) entry which is preliminary data.</text>
</comment>
<dbReference type="PANTHER" id="PTHR35201">
    <property type="entry name" value="TERPENE SYNTHASE"/>
    <property type="match status" value="1"/>
</dbReference>
<dbReference type="InterPro" id="IPR008949">
    <property type="entry name" value="Isoprenoid_synthase_dom_sf"/>
</dbReference>
<evidence type="ECO:0000256" key="3">
    <source>
        <dbReference type="ARBA" id="ARBA00022723"/>
    </source>
</evidence>
<keyword evidence="5 6" id="KW-0456">Lyase</keyword>
<evidence type="ECO:0000313" key="8">
    <source>
        <dbReference type="Proteomes" id="UP000054988"/>
    </source>
</evidence>
<dbReference type="EC" id="4.2.3.-" evidence="6"/>
<dbReference type="AlphaFoldDB" id="A0A0W0FSX5"/>
<evidence type="ECO:0000256" key="5">
    <source>
        <dbReference type="ARBA" id="ARBA00023239"/>
    </source>
</evidence>
<dbReference type="GO" id="GO:0008299">
    <property type="term" value="P:isoprenoid biosynthetic process"/>
    <property type="evidence" value="ECO:0007669"/>
    <property type="project" value="UniProtKB-ARBA"/>
</dbReference>
<organism evidence="7 8">
    <name type="scientific">Moniliophthora roreri</name>
    <name type="common">Frosty pod rot fungus</name>
    <name type="synonym">Monilia roreri</name>
    <dbReference type="NCBI Taxonomy" id="221103"/>
    <lineage>
        <taxon>Eukaryota</taxon>
        <taxon>Fungi</taxon>
        <taxon>Dikarya</taxon>
        <taxon>Basidiomycota</taxon>
        <taxon>Agaricomycotina</taxon>
        <taxon>Agaricomycetes</taxon>
        <taxon>Agaricomycetidae</taxon>
        <taxon>Agaricales</taxon>
        <taxon>Marasmiineae</taxon>
        <taxon>Marasmiaceae</taxon>
        <taxon>Moniliophthora</taxon>
    </lineage>
</organism>
<accession>A0A0W0FSX5</accession>
<name>A0A0W0FSX5_MONRR</name>
<dbReference type="SFLD" id="SFLDS00005">
    <property type="entry name" value="Isoprenoid_Synthase_Type_I"/>
    <property type="match status" value="1"/>
</dbReference>
<dbReference type="Gene3D" id="1.10.600.10">
    <property type="entry name" value="Farnesyl Diphosphate Synthase"/>
    <property type="match status" value="1"/>
</dbReference>
<gene>
    <name evidence="7" type="ORF">WG66_8033</name>
</gene>
<dbReference type="PANTHER" id="PTHR35201:SF4">
    <property type="entry name" value="BETA-PINACENE SYNTHASE-RELATED"/>
    <property type="match status" value="1"/>
</dbReference>
<dbReference type="SFLD" id="SFLDG01020">
    <property type="entry name" value="Terpene_Cyclase_Like_2"/>
    <property type="match status" value="1"/>
</dbReference>
<dbReference type="Pfam" id="PF19086">
    <property type="entry name" value="Terpene_syn_C_2"/>
    <property type="match status" value="1"/>
</dbReference>
<keyword evidence="4 6" id="KW-0460">Magnesium</keyword>
<comment type="cofactor">
    <cofactor evidence="1 6">
        <name>Mg(2+)</name>
        <dbReference type="ChEBI" id="CHEBI:18420"/>
    </cofactor>
</comment>
<dbReference type="Proteomes" id="UP000054988">
    <property type="component" value="Unassembled WGS sequence"/>
</dbReference>
<dbReference type="GO" id="GO:0046872">
    <property type="term" value="F:metal ion binding"/>
    <property type="evidence" value="ECO:0007669"/>
    <property type="project" value="UniProtKB-KW"/>
</dbReference>
<dbReference type="EMBL" id="LATX01001682">
    <property type="protein sequence ID" value="KTB39382.1"/>
    <property type="molecule type" value="Genomic_DNA"/>
</dbReference>
<evidence type="ECO:0000313" key="7">
    <source>
        <dbReference type="EMBL" id="KTB39382.1"/>
    </source>
</evidence>
<dbReference type="InterPro" id="IPR034686">
    <property type="entry name" value="Terpene_cyclase-like_2"/>
</dbReference>